<dbReference type="InterPro" id="IPR007696">
    <property type="entry name" value="DNA_mismatch_repair_MutS_core"/>
</dbReference>
<dbReference type="Gene3D" id="3.40.50.300">
    <property type="entry name" value="P-loop containing nucleotide triphosphate hydrolases"/>
    <property type="match status" value="1"/>
</dbReference>
<accession>A0ABR4NKL2</accession>
<feature type="region of interest" description="Disordered" evidence="7">
    <location>
        <begin position="239"/>
        <end position="271"/>
    </location>
</feature>
<dbReference type="InterPro" id="IPR027417">
    <property type="entry name" value="P-loop_NTPase"/>
</dbReference>
<proteinExistence type="inferred from homology"/>
<dbReference type="Gene3D" id="1.10.1420.10">
    <property type="match status" value="2"/>
</dbReference>
<dbReference type="EMBL" id="JADGIZ020000001">
    <property type="protein sequence ID" value="KAL2920078.1"/>
    <property type="molecule type" value="Genomic_DNA"/>
</dbReference>
<dbReference type="InterPro" id="IPR016151">
    <property type="entry name" value="DNA_mismatch_repair_MutS_N"/>
</dbReference>
<comment type="similarity">
    <text evidence="1">Belongs to the DNA mismatch repair MutS family.</text>
</comment>
<dbReference type="Proteomes" id="UP001527925">
    <property type="component" value="Unassembled WGS sequence"/>
</dbReference>
<dbReference type="SUPFAM" id="SSF52540">
    <property type="entry name" value="P-loop containing nucleoside triphosphate hydrolases"/>
    <property type="match status" value="1"/>
</dbReference>
<organism evidence="9 10">
    <name type="scientific">Polyrhizophydium stewartii</name>
    <dbReference type="NCBI Taxonomy" id="2732419"/>
    <lineage>
        <taxon>Eukaryota</taxon>
        <taxon>Fungi</taxon>
        <taxon>Fungi incertae sedis</taxon>
        <taxon>Chytridiomycota</taxon>
        <taxon>Chytridiomycota incertae sedis</taxon>
        <taxon>Chytridiomycetes</taxon>
        <taxon>Rhizophydiales</taxon>
        <taxon>Rhizophydiales incertae sedis</taxon>
        <taxon>Polyrhizophydium</taxon>
    </lineage>
</organism>
<dbReference type="SUPFAM" id="SSF53150">
    <property type="entry name" value="DNA repair protein MutS, domain II"/>
    <property type="match status" value="1"/>
</dbReference>
<keyword evidence="5" id="KW-0238">DNA-binding</keyword>
<dbReference type="InterPro" id="IPR017261">
    <property type="entry name" value="DNA_mismatch_repair_MutS/MSH"/>
</dbReference>
<keyword evidence="3" id="KW-0227">DNA damage</keyword>
<dbReference type="PROSITE" id="PS00486">
    <property type="entry name" value="DNA_MISMATCH_REPAIR_2"/>
    <property type="match status" value="1"/>
</dbReference>
<dbReference type="NCBIfam" id="NF003810">
    <property type="entry name" value="PRK05399.1"/>
    <property type="match status" value="1"/>
</dbReference>
<dbReference type="InterPro" id="IPR036678">
    <property type="entry name" value="MutS_con_dom_sf"/>
</dbReference>
<evidence type="ECO:0000259" key="8">
    <source>
        <dbReference type="PROSITE" id="PS00486"/>
    </source>
</evidence>
<reference evidence="9 10" key="1">
    <citation type="submission" date="2023-09" db="EMBL/GenBank/DDBJ databases">
        <title>Pangenome analysis of Batrachochytrium dendrobatidis and related Chytrids.</title>
        <authorList>
            <person name="Yacoub M.N."/>
            <person name="Stajich J.E."/>
            <person name="James T.Y."/>
        </authorList>
    </citation>
    <scope>NUCLEOTIDE SEQUENCE [LARGE SCALE GENOMIC DNA]</scope>
    <source>
        <strain evidence="9 10">JEL0888</strain>
    </source>
</reference>
<comment type="caution">
    <text evidence="9">The sequence shown here is derived from an EMBL/GenBank/DDBJ whole genome shotgun (WGS) entry which is preliminary data.</text>
</comment>
<dbReference type="InterPro" id="IPR036187">
    <property type="entry name" value="DNA_mismatch_repair_MutS_sf"/>
</dbReference>
<dbReference type="SUPFAM" id="SSF48334">
    <property type="entry name" value="DNA repair protein MutS, domain III"/>
    <property type="match status" value="1"/>
</dbReference>
<gene>
    <name evidence="9" type="primary">msh1</name>
    <name evidence="9" type="ORF">HK105_200144</name>
</gene>
<dbReference type="InterPro" id="IPR045076">
    <property type="entry name" value="MutS"/>
</dbReference>
<dbReference type="SMART" id="SM00533">
    <property type="entry name" value="MUTSd"/>
    <property type="match status" value="1"/>
</dbReference>
<feature type="region of interest" description="Disordered" evidence="7">
    <location>
        <begin position="988"/>
        <end position="1009"/>
    </location>
</feature>
<dbReference type="PIRSF" id="PIRSF037677">
    <property type="entry name" value="DNA_mis_repair_Msh6"/>
    <property type="match status" value="1"/>
</dbReference>
<dbReference type="InterPro" id="IPR007860">
    <property type="entry name" value="DNA_mmatch_repair_MutS_con_dom"/>
</dbReference>
<dbReference type="PANTHER" id="PTHR11361">
    <property type="entry name" value="DNA MISMATCH REPAIR PROTEIN MUTS FAMILY MEMBER"/>
    <property type="match status" value="1"/>
</dbReference>
<evidence type="ECO:0000256" key="4">
    <source>
        <dbReference type="ARBA" id="ARBA00022840"/>
    </source>
</evidence>
<evidence type="ECO:0000256" key="3">
    <source>
        <dbReference type="ARBA" id="ARBA00022763"/>
    </source>
</evidence>
<evidence type="ECO:0000256" key="7">
    <source>
        <dbReference type="SAM" id="MobiDB-lite"/>
    </source>
</evidence>
<evidence type="ECO:0000256" key="2">
    <source>
        <dbReference type="ARBA" id="ARBA00022741"/>
    </source>
</evidence>
<evidence type="ECO:0000256" key="5">
    <source>
        <dbReference type="ARBA" id="ARBA00023125"/>
    </source>
</evidence>
<evidence type="ECO:0000256" key="6">
    <source>
        <dbReference type="ARBA" id="ARBA00023204"/>
    </source>
</evidence>
<dbReference type="Pfam" id="PF05188">
    <property type="entry name" value="MutS_II"/>
    <property type="match status" value="1"/>
</dbReference>
<dbReference type="SMART" id="SM00534">
    <property type="entry name" value="MUTSac"/>
    <property type="match status" value="1"/>
</dbReference>
<dbReference type="Gene3D" id="3.40.1170.10">
    <property type="entry name" value="DNA repair protein MutS, domain I"/>
    <property type="match status" value="1"/>
</dbReference>
<dbReference type="Pfam" id="PF01624">
    <property type="entry name" value="MutS_I"/>
    <property type="match status" value="1"/>
</dbReference>
<evidence type="ECO:0000313" key="9">
    <source>
        <dbReference type="EMBL" id="KAL2920078.1"/>
    </source>
</evidence>
<dbReference type="InterPro" id="IPR000432">
    <property type="entry name" value="DNA_mismatch_repair_MutS_C"/>
</dbReference>
<dbReference type="InterPro" id="IPR007695">
    <property type="entry name" value="DNA_mismatch_repair_MutS-lik_N"/>
</dbReference>
<sequence length="1009" mass="109744">MLPLVVTRLQAVTLSPRPSAVPLQQPPAAVVASPADPAAEEAADHADLIVPAKKRRPRRTALPDADLRVREIDPSDIPDPAAAATAAAEGTVPAAVSYTPLLQEISDIQKQNPDHVLFIQVGSFYEIYDLGVNFDDIASLLGLRIGTVRNRKTPVRFVGFPLPKVSTYISILLKNGRSVAIVDQIGKDNLSATKNFNRGVVRIISPGTNIDADDAVASSPTMAENSFLLCISPAPSLLSPSDASGDKPASDNTATDKPAASEDEDDGDGDFVARITPRTRLGLSWIDVGTNEFFTTESCIADLESEVARIAPKEILVPEGFFSAIDNGRQVRAMLKRACHVTSRPHALFKSRESVARFESLWVSNHPEIALSAATGSGPVDLHDLVLSKSIHERQIASAAGLLAYVDSSFPLAKLEFRIPTIINESNTMRLSAATLDALEIVRNMRDHTVKGSLLGSINTTRTAPGSRMLAARLKSPSTDAAEISRRLDLVEAFYAAHPDLGAAVSDKLRSCSDINRSVQRMHIGTASTADFRNIMSTLQSAADLSVVLSNHPDTRGCQPLQDLVAQMGKFDGLLAELKDMLVDDGGSGAIVLGSIARGFSQELDSLREDRLAMDKKRLNLRETFMRQFDHDFVFVIDQRHGAALDFPRIAARRRADLEAAIGRDRKAHVLPHRTLASSIRVRHEKWSALYHEIQECEERLLKLEMAIFENACEKIKQSSFQIIELAHALAEIDVSCSLGLLAREREFVRPVLVDEPVHRIKDGRHPVVEHFQSQRGQNFISNDAHLADTERLWILTGPNMGGKSTFLRQCGLMSILAQAGSFVPAKSASMGIVDNVFSRIGSADDLSANESTFMIEMRETAYILQNATPRSLVIMDEVGRGTSTMDGLSLAYGIVEHLVHVNRSRGLFSTHYHELARLVEQAALPGVGCYKTTVDHSGTGHLACLYRIEPGVITQSYGIVVAAYAGLPETVIESAAAIHKRLEREAPLDGGAGKAKGRSKARVQHEEN</sequence>
<protein>
    <submittedName>
        <fullName evidence="9">MutS protein 1</fullName>
    </submittedName>
</protein>
<dbReference type="Pfam" id="PF05192">
    <property type="entry name" value="MutS_III"/>
    <property type="match status" value="1"/>
</dbReference>
<dbReference type="Pfam" id="PF00488">
    <property type="entry name" value="MutS_V"/>
    <property type="match status" value="1"/>
</dbReference>
<keyword evidence="10" id="KW-1185">Reference proteome</keyword>
<dbReference type="SUPFAM" id="SSF55271">
    <property type="entry name" value="DNA repair protein MutS, domain I"/>
    <property type="match status" value="1"/>
</dbReference>
<evidence type="ECO:0000313" key="10">
    <source>
        <dbReference type="Proteomes" id="UP001527925"/>
    </source>
</evidence>
<keyword evidence="6" id="KW-0234">DNA repair</keyword>
<evidence type="ECO:0000256" key="1">
    <source>
        <dbReference type="ARBA" id="ARBA00006271"/>
    </source>
</evidence>
<feature type="domain" description="DNA mismatch repair proteins mutS family" evidence="8">
    <location>
        <begin position="872"/>
        <end position="888"/>
    </location>
</feature>
<dbReference type="Gene3D" id="3.30.420.110">
    <property type="entry name" value="MutS, connector domain"/>
    <property type="match status" value="1"/>
</dbReference>
<keyword evidence="4" id="KW-0067">ATP-binding</keyword>
<name>A0ABR4NKL2_9FUNG</name>
<dbReference type="PANTHER" id="PTHR11361:SF34">
    <property type="entry name" value="DNA MISMATCH REPAIR PROTEIN MSH1, MITOCHONDRIAL"/>
    <property type="match status" value="1"/>
</dbReference>
<keyword evidence="2" id="KW-0547">Nucleotide-binding</keyword>